<feature type="region of interest" description="Disordered" evidence="1">
    <location>
        <begin position="1"/>
        <end position="36"/>
    </location>
</feature>
<feature type="region of interest" description="Disordered" evidence="1">
    <location>
        <begin position="71"/>
        <end position="327"/>
    </location>
</feature>
<feature type="compositionally biased region" description="Polar residues" evidence="1">
    <location>
        <begin position="256"/>
        <end position="265"/>
    </location>
</feature>
<feature type="compositionally biased region" description="Basic and acidic residues" evidence="1">
    <location>
        <begin position="1"/>
        <end position="25"/>
    </location>
</feature>
<organism evidence="2 3">
    <name type="scientific">Pseudohalioglobus lutimaris</name>
    <dbReference type="NCBI Taxonomy" id="1737061"/>
    <lineage>
        <taxon>Bacteria</taxon>
        <taxon>Pseudomonadati</taxon>
        <taxon>Pseudomonadota</taxon>
        <taxon>Gammaproteobacteria</taxon>
        <taxon>Cellvibrionales</taxon>
        <taxon>Halieaceae</taxon>
        <taxon>Pseudohalioglobus</taxon>
    </lineage>
</organism>
<proteinExistence type="predicted"/>
<feature type="compositionally biased region" description="Gly residues" evidence="1">
    <location>
        <begin position="290"/>
        <end position="327"/>
    </location>
</feature>
<gene>
    <name evidence="2" type="ORF">C0039_07180</name>
</gene>
<dbReference type="AlphaFoldDB" id="A0A2N5X5L4"/>
<sequence length="327" mass="32274">MSEKKHSDGDRASNELFSFEDKKANSSEQTADAAVPGVATEEELFLQNIFLEKSTELDDGLVDADEALLTPAIQEQVDTDSPRTDTSEHDVRAHTARAPASVGAGDEEGLSSAAAAMRTHHAVDPVFSQTQSATEASTASFSQPADLKEDAGESLASARTGSADDLRAAESGQNQPAFSGNSAAQASESEGVADTGSNTDADAGTSAGSEPTASNGEAELEPKAAGDSAKTPVSVPNNQPVDPAANEGAPVEAESVGSNTGSSAGTPVDSVADWSLFGSAEQAINANGDENGGGGAGEGTDAGTGGGAAEEGGASGGGQEASGGEGG</sequence>
<evidence type="ECO:0000256" key="1">
    <source>
        <dbReference type="SAM" id="MobiDB-lite"/>
    </source>
</evidence>
<comment type="caution">
    <text evidence="2">The sequence shown here is derived from an EMBL/GenBank/DDBJ whole genome shotgun (WGS) entry which is preliminary data.</text>
</comment>
<accession>A0A2N5X5L4</accession>
<feature type="compositionally biased region" description="Basic and acidic residues" evidence="1">
    <location>
        <begin position="80"/>
        <end position="93"/>
    </location>
</feature>
<reference evidence="2 3" key="1">
    <citation type="submission" date="2018-01" db="EMBL/GenBank/DDBJ databases">
        <title>The draft genome sequence of Halioglobus lutimaris HF004.</title>
        <authorList>
            <person name="Du Z.-J."/>
            <person name="Shi M.-J."/>
        </authorList>
    </citation>
    <scope>NUCLEOTIDE SEQUENCE [LARGE SCALE GENOMIC DNA]</scope>
    <source>
        <strain evidence="2 3">HF004</strain>
    </source>
</reference>
<dbReference type="Proteomes" id="UP000235005">
    <property type="component" value="Unassembled WGS sequence"/>
</dbReference>
<dbReference type="EMBL" id="PKUS01000005">
    <property type="protein sequence ID" value="PLW69779.1"/>
    <property type="molecule type" value="Genomic_DNA"/>
</dbReference>
<feature type="compositionally biased region" description="Polar residues" evidence="1">
    <location>
        <begin position="127"/>
        <end position="143"/>
    </location>
</feature>
<evidence type="ECO:0000313" key="2">
    <source>
        <dbReference type="EMBL" id="PLW69779.1"/>
    </source>
</evidence>
<feature type="compositionally biased region" description="Polar residues" evidence="1">
    <location>
        <begin position="171"/>
        <end position="188"/>
    </location>
</feature>
<dbReference type="RefSeq" id="WP_207796389.1">
    <property type="nucleotide sequence ID" value="NZ_PKUS01000005.1"/>
</dbReference>
<keyword evidence="3" id="KW-1185">Reference proteome</keyword>
<protein>
    <submittedName>
        <fullName evidence="2">Uncharacterized protein</fullName>
    </submittedName>
</protein>
<feature type="non-terminal residue" evidence="2">
    <location>
        <position position="327"/>
    </location>
</feature>
<name>A0A2N5X5L4_9GAMM</name>
<evidence type="ECO:0000313" key="3">
    <source>
        <dbReference type="Proteomes" id="UP000235005"/>
    </source>
</evidence>
<feature type="compositionally biased region" description="Polar residues" evidence="1">
    <location>
        <begin position="195"/>
        <end position="215"/>
    </location>
</feature>